<dbReference type="PROSITE" id="PS50293">
    <property type="entry name" value="TPR_REGION"/>
    <property type="match status" value="1"/>
</dbReference>
<evidence type="ECO:0000256" key="2">
    <source>
        <dbReference type="ARBA" id="ARBA00022803"/>
    </source>
</evidence>
<proteinExistence type="predicted"/>
<dbReference type="RefSeq" id="WP_317489086.1">
    <property type="nucleotide sequence ID" value="NZ_CP136051.1"/>
</dbReference>
<feature type="repeat" description="TPR" evidence="3">
    <location>
        <begin position="192"/>
        <end position="225"/>
    </location>
</feature>
<dbReference type="InterPro" id="IPR019734">
    <property type="entry name" value="TPR_rpt"/>
</dbReference>
<keyword evidence="1" id="KW-0677">Repeat</keyword>
<gene>
    <name evidence="4" type="ORF">RT717_25125</name>
</gene>
<accession>A0ABZ0IMU7</accession>
<dbReference type="EMBL" id="CP136051">
    <property type="protein sequence ID" value="WOK06362.1"/>
    <property type="molecule type" value="Genomic_DNA"/>
</dbReference>
<evidence type="ECO:0000313" key="5">
    <source>
        <dbReference type="Proteomes" id="UP001302349"/>
    </source>
</evidence>
<dbReference type="Gene3D" id="1.25.40.10">
    <property type="entry name" value="Tetratricopeptide repeat domain"/>
    <property type="match status" value="1"/>
</dbReference>
<dbReference type="PANTHER" id="PTHR45586">
    <property type="entry name" value="TPR REPEAT-CONTAINING PROTEIN PA4667"/>
    <property type="match status" value="1"/>
</dbReference>
<dbReference type="PANTHER" id="PTHR45586:SF1">
    <property type="entry name" value="LIPOPOLYSACCHARIDE ASSEMBLY PROTEIN B"/>
    <property type="match status" value="1"/>
</dbReference>
<dbReference type="InterPro" id="IPR011990">
    <property type="entry name" value="TPR-like_helical_dom_sf"/>
</dbReference>
<evidence type="ECO:0000256" key="1">
    <source>
        <dbReference type="ARBA" id="ARBA00022737"/>
    </source>
</evidence>
<name>A0ABZ0IMU7_9BACT</name>
<dbReference type="Proteomes" id="UP001302349">
    <property type="component" value="Chromosome"/>
</dbReference>
<protein>
    <submittedName>
        <fullName evidence="4">Tetratricopeptide repeat protein</fullName>
    </submittedName>
</protein>
<dbReference type="InterPro" id="IPR051012">
    <property type="entry name" value="CellSynth/LPSAsmb/PSIAsmb"/>
</dbReference>
<keyword evidence="2 3" id="KW-0802">TPR repeat</keyword>
<reference evidence="4 5" key="1">
    <citation type="journal article" date="2023" name="Microbiol. Resour. Announc.">
        <title>Complete Genome Sequence of Imperialibacter roseus strain P4T.</title>
        <authorList>
            <person name="Tizabi D.R."/>
            <person name="Bachvaroff T."/>
            <person name="Hill R.T."/>
        </authorList>
    </citation>
    <scope>NUCLEOTIDE SEQUENCE [LARGE SCALE GENOMIC DNA]</scope>
    <source>
        <strain evidence="4 5">P4T</strain>
    </source>
</reference>
<evidence type="ECO:0000313" key="4">
    <source>
        <dbReference type="EMBL" id="WOK06362.1"/>
    </source>
</evidence>
<dbReference type="SMART" id="SM00028">
    <property type="entry name" value="TPR"/>
    <property type="match status" value="2"/>
</dbReference>
<dbReference type="Pfam" id="PF14559">
    <property type="entry name" value="TPR_19"/>
    <property type="match status" value="1"/>
</dbReference>
<sequence>MSKQQIVLTILGVGLIVVLFSLPKVVVDNDGDMAEVPSATQEENAGAEEIPGAHEVELSDSDQQKIQYFKEQLKNPNNSAIFADSLANTFLLVQQLDSVAKYADILAEVDPSIEAKEKAGNYYYEAFGFAADDARARKLGTKVQELLGEVLKADPDNLSAKSKIAMTYISSPNPMQGILMLREILEKDPDNKEALYNMGILSMQSAQYDKAVERLEKLLTIDPENIQAMFYLGVSYKELGDKQKAKAWLIKAKETENDPAVSAAVDSYLQELN</sequence>
<dbReference type="SUPFAM" id="SSF48452">
    <property type="entry name" value="TPR-like"/>
    <property type="match status" value="1"/>
</dbReference>
<evidence type="ECO:0000256" key="3">
    <source>
        <dbReference type="PROSITE-ProRule" id="PRU00339"/>
    </source>
</evidence>
<keyword evidence="5" id="KW-1185">Reference proteome</keyword>
<dbReference type="PROSITE" id="PS50005">
    <property type="entry name" value="TPR"/>
    <property type="match status" value="1"/>
</dbReference>
<organism evidence="4 5">
    <name type="scientific">Imperialibacter roseus</name>
    <dbReference type="NCBI Taxonomy" id="1324217"/>
    <lineage>
        <taxon>Bacteria</taxon>
        <taxon>Pseudomonadati</taxon>
        <taxon>Bacteroidota</taxon>
        <taxon>Cytophagia</taxon>
        <taxon>Cytophagales</taxon>
        <taxon>Flammeovirgaceae</taxon>
        <taxon>Imperialibacter</taxon>
    </lineage>
</organism>